<dbReference type="RefSeq" id="WP_281878363.1">
    <property type="nucleotide sequence ID" value="NZ_AP026976.1"/>
</dbReference>
<organism evidence="1 2">
    <name type="scientific">Nocardia sputorum</name>
    <dbReference type="NCBI Taxonomy" id="2984338"/>
    <lineage>
        <taxon>Bacteria</taxon>
        <taxon>Bacillati</taxon>
        <taxon>Actinomycetota</taxon>
        <taxon>Actinomycetes</taxon>
        <taxon>Mycobacteriales</taxon>
        <taxon>Nocardiaceae</taxon>
        <taxon>Nocardia</taxon>
    </lineage>
</organism>
<name>A0ABM8CUA7_9NOCA</name>
<evidence type="ECO:0000313" key="1">
    <source>
        <dbReference type="EMBL" id="BDT98344.1"/>
    </source>
</evidence>
<sequence length="49" mass="5282">MDTSTYPPDVAERPGSEPALLAGLTRELLLVIPENVLDVSITPQFAENT</sequence>
<protein>
    <submittedName>
        <fullName evidence="1">Uncharacterized protein</fullName>
    </submittedName>
</protein>
<reference evidence="1 2" key="1">
    <citation type="submission" date="2022-11" db="EMBL/GenBank/DDBJ databases">
        <title>Genome Sequencing of Nocardia sp. ON39_IFM12276 and assembly.</title>
        <authorList>
            <person name="Shimojima M."/>
            <person name="Toyokawa M."/>
            <person name="Uesaka K."/>
        </authorList>
    </citation>
    <scope>NUCLEOTIDE SEQUENCE [LARGE SCALE GENOMIC DNA]</scope>
    <source>
        <strain evidence="1 2">IFM 12276</strain>
    </source>
</reference>
<dbReference type="EMBL" id="AP026978">
    <property type="protein sequence ID" value="BDT98344.1"/>
    <property type="molecule type" value="Genomic_DNA"/>
</dbReference>
<dbReference type="Proteomes" id="UP001317870">
    <property type="component" value="Chromosome"/>
</dbReference>
<proteinExistence type="predicted"/>
<accession>A0ABM8CUA7</accession>
<gene>
    <name evidence="1" type="ORF">IFM12276_13730</name>
</gene>
<keyword evidence="2" id="KW-1185">Reference proteome</keyword>
<evidence type="ECO:0000313" key="2">
    <source>
        <dbReference type="Proteomes" id="UP001317870"/>
    </source>
</evidence>